<gene>
    <name evidence="1" type="ORF">I313_04171</name>
</gene>
<proteinExistence type="predicted"/>
<dbReference type="HOGENOM" id="CLU_2108897_0_0_1"/>
<reference evidence="1 2" key="1">
    <citation type="submission" date="2015-01" db="EMBL/GenBank/DDBJ databases">
        <title>The Genome Sequence of Cryptococcus gattii Ram5.</title>
        <authorList>
            <consortium name="The Broad Institute Genomics Platform"/>
            <person name="Cuomo C."/>
            <person name="Litvintseva A."/>
            <person name="Chen Y."/>
            <person name="Heitman J."/>
            <person name="Sun S."/>
            <person name="Springer D."/>
            <person name="Dromer F."/>
            <person name="Young S."/>
            <person name="Zeng Q."/>
            <person name="Gargeya S."/>
            <person name="Abouelleil A."/>
            <person name="Alvarado L."/>
            <person name="Chapman S.B."/>
            <person name="Gainer-Dewar J."/>
            <person name="Goldberg J."/>
            <person name="Griggs A."/>
            <person name="Gujja S."/>
            <person name="Hansen M."/>
            <person name="Howarth C."/>
            <person name="Imamovic A."/>
            <person name="Larimer J."/>
            <person name="Murphy C."/>
            <person name="Naylor J."/>
            <person name="Pearson M."/>
            <person name="Priest M."/>
            <person name="Roberts A."/>
            <person name="Saif S."/>
            <person name="Shea T."/>
            <person name="Sykes S."/>
            <person name="Wortman J."/>
            <person name="Nusbaum C."/>
            <person name="Birren B."/>
        </authorList>
    </citation>
    <scope>NUCLEOTIDE SEQUENCE [LARGE SCALE GENOMIC DNA]</scope>
    <source>
        <strain evidence="1 2">Ram5</strain>
    </source>
</reference>
<dbReference type="PANTHER" id="PTHR33096:SF1">
    <property type="entry name" value="CXC1-LIKE CYSTEINE CLUSTER ASSOCIATED WITH KDZ TRANSPOSASES DOMAIN-CONTAINING PROTEIN"/>
    <property type="match status" value="1"/>
</dbReference>
<dbReference type="OrthoDB" id="2500537at2759"/>
<sequence>MSVSGFAEGLWRCHTLRGEAHSSHIPHRPRNGGPLLRQALFVFRDLLLQEAQFNREVLPLDPLEELSTKRPACFGPRVERDLQAGDSDHFLAADGNFSHSRSSTAAKNDFAIRGV</sequence>
<evidence type="ECO:0000313" key="1">
    <source>
        <dbReference type="EMBL" id="KIR39700.1"/>
    </source>
</evidence>
<dbReference type="Proteomes" id="UP000053392">
    <property type="component" value="Unassembled WGS sequence"/>
</dbReference>
<accession>A0A0D0V447</accession>
<dbReference type="PANTHER" id="PTHR33096">
    <property type="entry name" value="CXC2 DOMAIN-CONTAINING PROTEIN"/>
    <property type="match status" value="1"/>
</dbReference>
<dbReference type="AlphaFoldDB" id="A0A0D0V447"/>
<keyword evidence="2" id="KW-1185">Reference proteome</keyword>
<dbReference type="EMBL" id="KN847905">
    <property type="protein sequence ID" value="KIR39700.1"/>
    <property type="molecule type" value="Genomic_DNA"/>
</dbReference>
<evidence type="ECO:0000313" key="2">
    <source>
        <dbReference type="Proteomes" id="UP000053392"/>
    </source>
</evidence>
<protein>
    <submittedName>
        <fullName evidence="1">Uncharacterized protein</fullName>
    </submittedName>
</protein>
<name>A0A0D0V447_9TREE</name>
<organism evidence="1 2">
    <name type="scientific">Cryptococcus deuterogattii Ram5</name>
    <dbReference type="NCBI Taxonomy" id="1296110"/>
    <lineage>
        <taxon>Eukaryota</taxon>
        <taxon>Fungi</taxon>
        <taxon>Dikarya</taxon>
        <taxon>Basidiomycota</taxon>
        <taxon>Agaricomycotina</taxon>
        <taxon>Tremellomycetes</taxon>
        <taxon>Tremellales</taxon>
        <taxon>Cryptococcaceae</taxon>
        <taxon>Cryptococcus</taxon>
        <taxon>Cryptococcus gattii species complex</taxon>
    </lineage>
</organism>